<dbReference type="AlphaFoldDB" id="A0A2C9WC70"/>
<sequence length="47" mass="5139">MGDQKGPWPRVVTSIALRRGAALRSPQVGRAYVIICDRGGLRSRGPY</sequence>
<proteinExistence type="predicted"/>
<accession>A0A2C9WC70</accession>
<gene>
    <name evidence="1" type="ORF">MANES_02G087200</name>
</gene>
<protein>
    <submittedName>
        <fullName evidence="1">Uncharacterized protein</fullName>
    </submittedName>
</protein>
<name>A0A2C9WC70_MANES</name>
<dbReference type="EMBL" id="CM004388">
    <property type="protein sequence ID" value="OAY57311.1"/>
    <property type="molecule type" value="Genomic_DNA"/>
</dbReference>
<organism evidence="1">
    <name type="scientific">Manihot esculenta</name>
    <name type="common">Cassava</name>
    <name type="synonym">Jatropha manihot</name>
    <dbReference type="NCBI Taxonomy" id="3983"/>
    <lineage>
        <taxon>Eukaryota</taxon>
        <taxon>Viridiplantae</taxon>
        <taxon>Streptophyta</taxon>
        <taxon>Embryophyta</taxon>
        <taxon>Tracheophyta</taxon>
        <taxon>Spermatophyta</taxon>
        <taxon>Magnoliopsida</taxon>
        <taxon>eudicotyledons</taxon>
        <taxon>Gunneridae</taxon>
        <taxon>Pentapetalae</taxon>
        <taxon>rosids</taxon>
        <taxon>fabids</taxon>
        <taxon>Malpighiales</taxon>
        <taxon>Euphorbiaceae</taxon>
        <taxon>Crotonoideae</taxon>
        <taxon>Manihoteae</taxon>
        <taxon>Manihot</taxon>
    </lineage>
</organism>
<evidence type="ECO:0000313" key="1">
    <source>
        <dbReference type="EMBL" id="OAY57311.1"/>
    </source>
</evidence>
<reference evidence="1" key="1">
    <citation type="submission" date="2016-02" db="EMBL/GenBank/DDBJ databases">
        <title>WGS assembly of Manihot esculenta.</title>
        <authorList>
            <person name="Bredeson J.V."/>
            <person name="Prochnik S.E."/>
            <person name="Lyons J.B."/>
            <person name="Schmutz J."/>
            <person name="Grimwood J."/>
            <person name="Vrebalov J."/>
            <person name="Bart R.S."/>
            <person name="Amuge T."/>
            <person name="Ferguson M.E."/>
            <person name="Green R."/>
            <person name="Putnam N."/>
            <person name="Stites J."/>
            <person name="Rounsley S."/>
            <person name="Rokhsar D.S."/>
        </authorList>
    </citation>
    <scope>NUCLEOTIDE SEQUENCE [LARGE SCALE GENOMIC DNA]</scope>
    <source>
        <tissue evidence="1">Leaf</tissue>
    </source>
</reference>